<dbReference type="EMBL" id="PDJC01000001">
    <property type="protein sequence ID" value="PFG17256.1"/>
    <property type="molecule type" value="Genomic_DNA"/>
</dbReference>
<reference evidence="7 8" key="1">
    <citation type="submission" date="2017-10" db="EMBL/GenBank/DDBJ databases">
        <title>Sequencing the genomes of 1000 actinobacteria strains.</title>
        <authorList>
            <person name="Klenk H.-P."/>
        </authorList>
    </citation>
    <scope>NUCLEOTIDE SEQUENCE [LARGE SCALE GENOMIC DNA]</scope>
    <source>
        <strain evidence="7 8">DSM 15597</strain>
    </source>
</reference>
<dbReference type="GO" id="GO:0008168">
    <property type="term" value="F:methyltransferase activity"/>
    <property type="evidence" value="ECO:0007669"/>
    <property type="project" value="UniProtKB-UniRule"/>
</dbReference>
<evidence type="ECO:0000256" key="3">
    <source>
        <dbReference type="ARBA" id="ARBA00022603"/>
    </source>
</evidence>
<dbReference type="SUPFAM" id="SSF53335">
    <property type="entry name" value="S-adenosyl-L-methionine-dependent methyltransferases"/>
    <property type="match status" value="1"/>
</dbReference>
<organism evidence="7 8">
    <name type="scientific">Propionicimonas paludicola</name>
    <dbReference type="NCBI Taxonomy" id="185243"/>
    <lineage>
        <taxon>Bacteria</taxon>
        <taxon>Bacillati</taxon>
        <taxon>Actinomycetota</taxon>
        <taxon>Actinomycetes</taxon>
        <taxon>Propionibacteriales</taxon>
        <taxon>Nocardioidaceae</taxon>
        <taxon>Propionicimonas</taxon>
    </lineage>
</organism>
<keyword evidence="5 6" id="KW-0949">S-adenosyl-L-methionine</keyword>
<name>A0A2A9CSZ9_9ACTN</name>
<gene>
    <name evidence="7" type="ORF">ATK74_1822</name>
</gene>
<dbReference type="AlphaFoldDB" id="A0A2A9CSZ9"/>
<protein>
    <recommendedName>
        <fullName evidence="6">S-adenosyl-L-methionine-dependent methyltransferase</fullName>
        <ecNumber evidence="6">2.1.1.-</ecNumber>
    </recommendedName>
</protein>
<dbReference type="NCBIfam" id="TIGR00027">
    <property type="entry name" value="mthyl_TIGR00027"/>
    <property type="match status" value="1"/>
</dbReference>
<dbReference type="InterPro" id="IPR011610">
    <property type="entry name" value="SAM_mthyl_Trfase_ML2640-like"/>
</dbReference>
<keyword evidence="4 7" id="KW-0808">Transferase</keyword>
<dbReference type="Proteomes" id="UP000226079">
    <property type="component" value="Unassembled WGS sequence"/>
</dbReference>
<dbReference type="EC" id="2.1.1.-" evidence="6"/>
<keyword evidence="3 6" id="KW-0489">Methyltransferase</keyword>
<dbReference type="InterPro" id="IPR007213">
    <property type="entry name" value="Ppm1/Ppm2/Tcmp"/>
</dbReference>
<evidence type="ECO:0000256" key="6">
    <source>
        <dbReference type="RuleBase" id="RU362030"/>
    </source>
</evidence>
<dbReference type="RefSeq" id="WP_169923798.1">
    <property type="nucleotide sequence ID" value="NZ_PDJC01000001.1"/>
</dbReference>
<evidence type="ECO:0000313" key="7">
    <source>
        <dbReference type="EMBL" id="PFG17256.1"/>
    </source>
</evidence>
<evidence type="ECO:0000256" key="2">
    <source>
        <dbReference type="ARBA" id="ARBA00008138"/>
    </source>
</evidence>
<proteinExistence type="inferred from homology"/>
<dbReference type="PANTHER" id="PTHR43619:SF2">
    <property type="entry name" value="S-ADENOSYL-L-METHIONINE-DEPENDENT METHYLTRANSFERASES SUPERFAMILY PROTEIN"/>
    <property type="match status" value="1"/>
</dbReference>
<accession>A0A2A9CSZ9</accession>
<dbReference type="PANTHER" id="PTHR43619">
    <property type="entry name" value="S-ADENOSYL-L-METHIONINE-DEPENDENT METHYLTRANSFERASE YKTD-RELATED"/>
    <property type="match status" value="1"/>
</dbReference>
<dbReference type="Gene3D" id="3.40.50.150">
    <property type="entry name" value="Vaccinia Virus protein VP39"/>
    <property type="match status" value="1"/>
</dbReference>
<dbReference type="GO" id="GO:0032259">
    <property type="term" value="P:methylation"/>
    <property type="evidence" value="ECO:0007669"/>
    <property type="project" value="UniProtKB-KW"/>
</dbReference>
<evidence type="ECO:0000313" key="8">
    <source>
        <dbReference type="Proteomes" id="UP000226079"/>
    </source>
</evidence>
<evidence type="ECO:0000256" key="5">
    <source>
        <dbReference type="ARBA" id="ARBA00022691"/>
    </source>
</evidence>
<comment type="similarity">
    <text evidence="2 6">Belongs to the UPF0677 family.</text>
</comment>
<dbReference type="InterPro" id="IPR029063">
    <property type="entry name" value="SAM-dependent_MTases_sf"/>
</dbReference>
<comment type="function">
    <text evidence="1 6">Exhibits S-adenosyl-L-methionine-dependent methyltransferase activity.</text>
</comment>
<sequence length="277" mass="29306">MIEPNSAASLSALLSAAARAAHELVDRPPHLLQDPDARALCALFEPSPLSYQLAQPEQPVLATARISTAARAGFARAALERSGLTQLVLLGAGLDSSVSRGFEIDTWVVDRPEVLAWRAELFGQAGITDAAHPVPADLAADDLLPALAAAGLDVTRPVFVAALGLVMYLTDGDLQALLGRLAPLPGGSRLVVDSIVPAALRDQAGRAYADAITGSIGGREPWHCTPHPDQLAGWLQDAGWRPEQLPIEADWVPEPFWAANPQLGRNRLSVLVEAVRC</sequence>
<evidence type="ECO:0000256" key="1">
    <source>
        <dbReference type="ARBA" id="ARBA00003907"/>
    </source>
</evidence>
<comment type="caution">
    <text evidence="7">The sequence shown here is derived from an EMBL/GenBank/DDBJ whole genome shotgun (WGS) entry which is preliminary data.</text>
</comment>
<keyword evidence="8" id="KW-1185">Reference proteome</keyword>
<evidence type="ECO:0000256" key="4">
    <source>
        <dbReference type="ARBA" id="ARBA00022679"/>
    </source>
</evidence>
<dbReference type="Pfam" id="PF04072">
    <property type="entry name" value="LCM"/>
    <property type="match status" value="1"/>
</dbReference>